<proteinExistence type="predicted"/>
<dbReference type="InterPro" id="IPR036291">
    <property type="entry name" value="NAD(P)-bd_dom_sf"/>
</dbReference>
<dbReference type="OrthoDB" id="9811743at2"/>
<dbReference type="PANTHER" id="PTHR48079">
    <property type="entry name" value="PROTEIN YEEZ"/>
    <property type="match status" value="1"/>
</dbReference>
<dbReference type="GO" id="GO:0005737">
    <property type="term" value="C:cytoplasm"/>
    <property type="evidence" value="ECO:0007669"/>
    <property type="project" value="TreeGrafter"/>
</dbReference>
<dbReference type="AlphaFoldDB" id="A0A2V5K7S3"/>
<dbReference type="InterPro" id="IPR051783">
    <property type="entry name" value="NAD(P)-dependent_oxidoreduct"/>
</dbReference>
<dbReference type="PANTHER" id="PTHR48079:SF6">
    <property type="entry name" value="NAD(P)-BINDING DOMAIN-CONTAINING PROTEIN-RELATED"/>
    <property type="match status" value="1"/>
</dbReference>
<feature type="domain" description="NAD-dependent epimerase/dehydratase" evidence="1">
    <location>
        <begin position="5"/>
        <end position="230"/>
    </location>
</feature>
<dbReference type="GO" id="GO:0004029">
    <property type="term" value="F:aldehyde dehydrogenase (NAD+) activity"/>
    <property type="evidence" value="ECO:0007669"/>
    <property type="project" value="TreeGrafter"/>
</dbReference>
<accession>A0A2V5K7S3</accession>
<protein>
    <submittedName>
        <fullName evidence="2">3-beta hydroxysteroid dehydrogenase</fullName>
    </submittedName>
</protein>
<evidence type="ECO:0000259" key="1">
    <source>
        <dbReference type="Pfam" id="PF01370"/>
    </source>
</evidence>
<sequence>MAMKALVTGGTGFLGKRLASALRDNGWDVAVLARQTAEREELRRQDIRFVQGDIRDAEGVEAACAGQDAVFHCAALSASWGPYSAFYDANVRGTEHVVAGCRKHGVSRLIHVSTPSVYFGSSHRVNVRESDPLPARQASPYAATKRLAELRVLDACALGLPAVIIRPRALFGPGDRSILPRLLEANATRGIPLIDGGKALIDLTFVDNAVDAMLLGQAAPASAVGGIYNISNGEPMPFASAVDRLFALLRQPVRYKPMPFAAAYAAAALMELAARALPGKREPLLTRAMAGMIGRSQTLDIGAARRDLGYAPTVSVEAGMSAYAEWLDSRGGEPS</sequence>
<dbReference type="SUPFAM" id="SSF51735">
    <property type="entry name" value="NAD(P)-binding Rossmann-fold domains"/>
    <property type="match status" value="1"/>
</dbReference>
<gene>
    <name evidence="2" type="ORF">DLM86_07155</name>
</gene>
<organism evidence="2 3">
    <name type="scientific">Paenibacillus flagellatus</name>
    <dbReference type="NCBI Taxonomy" id="2211139"/>
    <lineage>
        <taxon>Bacteria</taxon>
        <taxon>Bacillati</taxon>
        <taxon>Bacillota</taxon>
        <taxon>Bacilli</taxon>
        <taxon>Bacillales</taxon>
        <taxon>Paenibacillaceae</taxon>
        <taxon>Paenibacillus</taxon>
    </lineage>
</organism>
<dbReference type="InterPro" id="IPR001509">
    <property type="entry name" value="Epimerase_deHydtase"/>
</dbReference>
<evidence type="ECO:0000313" key="3">
    <source>
        <dbReference type="Proteomes" id="UP000247476"/>
    </source>
</evidence>
<keyword evidence="3" id="KW-1185">Reference proteome</keyword>
<dbReference type="EMBL" id="QJVJ01000003">
    <property type="protein sequence ID" value="PYI55505.1"/>
    <property type="molecule type" value="Genomic_DNA"/>
</dbReference>
<reference evidence="2 3" key="1">
    <citation type="submission" date="2018-05" db="EMBL/GenBank/DDBJ databases">
        <title>Paenibacillus flagellatus sp. nov., isolated from selenium mineral soil.</title>
        <authorList>
            <person name="Dai X."/>
        </authorList>
    </citation>
    <scope>NUCLEOTIDE SEQUENCE [LARGE SCALE GENOMIC DNA]</scope>
    <source>
        <strain evidence="2 3">DXL2</strain>
    </source>
</reference>
<comment type="caution">
    <text evidence="2">The sequence shown here is derived from an EMBL/GenBank/DDBJ whole genome shotgun (WGS) entry which is preliminary data.</text>
</comment>
<dbReference type="Proteomes" id="UP000247476">
    <property type="component" value="Unassembled WGS sequence"/>
</dbReference>
<dbReference type="Gene3D" id="3.40.50.720">
    <property type="entry name" value="NAD(P)-binding Rossmann-like Domain"/>
    <property type="match status" value="1"/>
</dbReference>
<evidence type="ECO:0000313" key="2">
    <source>
        <dbReference type="EMBL" id="PYI55505.1"/>
    </source>
</evidence>
<name>A0A2V5K7S3_9BACL</name>
<dbReference type="Pfam" id="PF01370">
    <property type="entry name" value="Epimerase"/>
    <property type="match status" value="1"/>
</dbReference>